<evidence type="ECO:0000256" key="7">
    <source>
        <dbReference type="ARBA" id="ARBA00023235"/>
    </source>
</evidence>
<dbReference type="EMBL" id="JI171076">
    <property type="protein sequence ID" value="ADY44959.1"/>
    <property type="molecule type" value="mRNA"/>
</dbReference>
<feature type="domain" description="Nudix hydrolase" evidence="8">
    <location>
        <begin position="21"/>
        <end position="168"/>
    </location>
</feature>
<name>F1L4A5_ASCSU</name>
<comment type="similarity">
    <text evidence="4">Belongs to the IPP isomerase type 1 family.</text>
</comment>
<dbReference type="PROSITE" id="PS51462">
    <property type="entry name" value="NUDIX"/>
    <property type="match status" value="1"/>
</dbReference>
<dbReference type="UniPathway" id="UPA00059">
    <property type="reaction ID" value="UER00104"/>
</dbReference>
<dbReference type="InterPro" id="IPR011876">
    <property type="entry name" value="IsopentenylPP_isomerase_typ1"/>
</dbReference>
<accession>F1L4A5</accession>
<organism evidence="9">
    <name type="scientific">Ascaris suum</name>
    <name type="common">Pig roundworm</name>
    <name type="synonym">Ascaris lumbricoides</name>
    <dbReference type="NCBI Taxonomy" id="6253"/>
    <lineage>
        <taxon>Eukaryota</taxon>
        <taxon>Metazoa</taxon>
        <taxon>Ecdysozoa</taxon>
        <taxon>Nematoda</taxon>
        <taxon>Chromadorea</taxon>
        <taxon>Rhabditida</taxon>
        <taxon>Spirurina</taxon>
        <taxon>Ascaridomorpha</taxon>
        <taxon>Ascaridoidea</taxon>
        <taxon>Ascarididae</taxon>
        <taxon>Ascaris</taxon>
    </lineage>
</organism>
<comment type="function">
    <text evidence="2">Catalyzes the 1,3-allylic rearrangement of the homoallylic substrate isopentenyl (IPP) to its highly electrophilic allylic isomer, dimethylallyl diphosphate (DMAPP).</text>
</comment>
<keyword evidence="7 9" id="KW-0413">Isomerase</keyword>
<dbReference type="InterPro" id="IPR015797">
    <property type="entry name" value="NUDIX_hydrolase-like_dom_sf"/>
</dbReference>
<dbReference type="GO" id="GO:0009240">
    <property type="term" value="P:isopentenyl diphosphate biosynthetic process"/>
    <property type="evidence" value="ECO:0007669"/>
    <property type="project" value="TreeGrafter"/>
</dbReference>
<dbReference type="GO" id="GO:0005737">
    <property type="term" value="C:cytoplasm"/>
    <property type="evidence" value="ECO:0007669"/>
    <property type="project" value="TreeGrafter"/>
</dbReference>
<keyword evidence="6" id="KW-0414">Isoprene biosynthesis</keyword>
<dbReference type="NCBIfam" id="TIGR02150">
    <property type="entry name" value="IPP_isom_1"/>
    <property type="match status" value="1"/>
</dbReference>
<dbReference type="SUPFAM" id="SSF55811">
    <property type="entry name" value="Nudix"/>
    <property type="match status" value="1"/>
</dbReference>
<dbReference type="EC" id="5.3.3.2" evidence="5"/>
<dbReference type="CDD" id="cd02885">
    <property type="entry name" value="NUDIX_IPP_Isomerase"/>
    <property type="match status" value="1"/>
</dbReference>
<protein>
    <recommendedName>
        <fullName evidence="5">isopentenyl-diphosphate Delta-isomerase</fullName>
        <ecNumber evidence="5">5.3.3.2</ecNumber>
    </recommendedName>
</protein>
<dbReference type="PANTHER" id="PTHR10885">
    <property type="entry name" value="ISOPENTENYL-DIPHOSPHATE DELTA-ISOMERASE"/>
    <property type="match status" value="1"/>
</dbReference>
<dbReference type="InterPro" id="IPR000086">
    <property type="entry name" value="NUDIX_hydrolase_dom"/>
</dbReference>
<evidence type="ECO:0000256" key="3">
    <source>
        <dbReference type="ARBA" id="ARBA00004826"/>
    </source>
</evidence>
<dbReference type="Pfam" id="PF00293">
    <property type="entry name" value="NUDIX"/>
    <property type="match status" value="1"/>
</dbReference>
<dbReference type="AlphaFoldDB" id="F1L4A5"/>
<evidence type="ECO:0000313" key="9">
    <source>
        <dbReference type="EMBL" id="ADY44959.1"/>
    </source>
</evidence>
<evidence type="ECO:0000256" key="2">
    <source>
        <dbReference type="ARBA" id="ARBA00003951"/>
    </source>
</evidence>
<evidence type="ECO:0000256" key="6">
    <source>
        <dbReference type="ARBA" id="ARBA00023229"/>
    </source>
</evidence>
<dbReference type="PANTHER" id="PTHR10885:SF0">
    <property type="entry name" value="ISOPENTENYL-DIPHOSPHATE DELTA-ISOMERASE"/>
    <property type="match status" value="1"/>
</dbReference>
<evidence type="ECO:0000256" key="5">
    <source>
        <dbReference type="ARBA" id="ARBA00012057"/>
    </source>
</evidence>
<reference evidence="9" key="1">
    <citation type="journal article" date="2011" name="Genome Res.">
        <title>Deep small RNA sequencing from the nematode Ascaris reveals conservation, functional diversification, and novel developmental profiles.</title>
        <authorList>
            <person name="Wang J."/>
            <person name="Czech B."/>
            <person name="Crunk A."/>
            <person name="Wallace A."/>
            <person name="Mitreva M."/>
            <person name="Hannon G.J."/>
            <person name="Davis R.E."/>
        </authorList>
    </citation>
    <scope>NUCLEOTIDE SEQUENCE</scope>
</reference>
<dbReference type="GO" id="GO:0004452">
    <property type="term" value="F:isopentenyl-diphosphate delta-isomerase activity"/>
    <property type="evidence" value="ECO:0007669"/>
    <property type="project" value="UniProtKB-EC"/>
</dbReference>
<sequence>MNDQPIRSISKRDCHRAETMALHRAFSVFLFTNSGSLILQKRSASKITFPSVWTNSCCSHPLWNNWEMTVGDNWLGVCRAAQRKLRHELGIPQLPIEDMNLMGRFIYKSMSDQKWGENELDYAIVVTNFDAAKLKPNSEEVEQTMVVDREQLKDMVAGGAKFSPWFMLLMNGRYLNAWWDNLDRLERFKDLDTIRILN</sequence>
<comment type="catalytic activity">
    <reaction evidence="1">
        <text>isopentenyl diphosphate = dimethylallyl diphosphate</text>
        <dbReference type="Rhea" id="RHEA:23284"/>
        <dbReference type="ChEBI" id="CHEBI:57623"/>
        <dbReference type="ChEBI" id="CHEBI:128769"/>
        <dbReference type="EC" id="5.3.3.2"/>
    </reaction>
</comment>
<proteinExistence type="evidence at transcript level"/>
<dbReference type="PIRSF" id="PIRSF018427">
    <property type="entry name" value="Isopntndiph_ism"/>
    <property type="match status" value="1"/>
</dbReference>
<dbReference type="Gene3D" id="3.90.79.10">
    <property type="entry name" value="Nucleoside Triphosphate Pyrophosphohydrolase"/>
    <property type="match status" value="1"/>
</dbReference>
<evidence type="ECO:0000256" key="1">
    <source>
        <dbReference type="ARBA" id="ARBA00000374"/>
    </source>
</evidence>
<evidence type="ECO:0000256" key="4">
    <source>
        <dbReference type="ARBA" id="ARBA00007579"/>
    </source>
</evidence>
<evidence type="ECO:0000259" key="8">
    <source>
        <dbReference type="PROSITE" id="PS51462"/>
    </source>
</evidence>
<dbReference type="GO" id="GO:0050992">
    <property type="term" value="P:dimethylallyl diphosphate biosynthetic process"/>
    <property type="evidence" value="ECO:0007669"/>
    <property type="project" value="UniProtKB-UniPathway"/>
</dbReference>
<comment type="pathway">
    <text evidence="3">Isoprenoid biosynthesis; dimethylallyl diphosphate biosynthesis; dimethylallyl diphosphate from isopentenyl diphosphate: step 1/1.</text>
</comment>